<evidence type="ECO:0000256" key="3">
    <source>
        <dbReference type="ARBA" id="ARBA00022630"/>
    </source>
</evidence>
<dbReference type="GO" id="GO:0006221">
    <property type="term" value="P:pyrimidine nucleotide biosynthetic process"/>
    <property type="evidence" value="ECO:0007669"/>
    <property type="project" value="UniProtKB-KW"/>
</dbReference>
<dbReference type="SUPFAM" id="SSF51395">
    <property type="entry name" value="FMN-linked oxidoreductases"/>
    <property type="match status" value="1"/>
</dbReference>
<evidence type="ECO:0000256" key="5">
    <source>
        <dbReference type="ARBA" id="ARBA00022975"/>
    </source>
</evidence>
<evidence type="ECO:0000256" key="2">
    <source>
        <dbReference type="ARBA" id="ARBA00004725"/>
    </source>
</evidence>
<dbReference type="Proteomes" id="UP000177042">
    <property type="component" value="Unassembled WGS sequence"/>
</dbReference>
<dbReference type="Pfam" id="PF01180">
    <property type="entry name" value="DHO_dh"/>
    <property type="match status" value="1"/>
</dbReference>
<evidence type="ECO:0000256" key="1">
    <source>
        <dbReference type="ARBA" id="ARBA00001917"/>
    </source>
</evidence>
<dbReference type="PANTHER" id="PTHR48109:SF1">
    <property type="entry name" value="DIHYDROOROTATE DEHYDROGENASE (FUMARATE)"/>
    <property type="match status" value="1"/>
</dbReference>
<dbReference type="Gene3D" id="3.20.20.70">
    <property type="entry name" value="Aldolase class I"/>
    <property type="match status" value="1"/>
</dbReference>
<name>A0A1F5J8L4_9BACT</name>
<dbReference type="AlphaFoldDB" id="A0A1F5J8L4"/>
<comment type="cofactor">
    <cofactor evidence="1">
        <name>FMN</name>
        <dbReference type="ChEBI" id="CHEBI:58210"/>
    </cofactor>
</comment>
<keyword evidence="6" id="KW-0560">Oxidoreductase</keyword>
<evidence type="ECO:0000259" key="7">
    <source>
        <dbReference type="Pfam" id="PF01180"/>
    </source>
</evidence>
<keyword evidence="5" id="KW-0665">Pyrimidine biosynthesis</keyword>
<organism evidence="8 9">
    <name type="scientific">Candidatus Daviesbacteria bacterium RIFCSPHIGHO2_02_FULL_39_12</name>
    <dbReference type="NCBI Taxonomy" id="1797770"/>
    <lineage>
        <taxon>Bacteria</taxon>
        <taxon>Candidatus Daviesiibacteriota</taxon>
    </lineage>
</organism>
<protein>
    <recommendedName>
        <fullName evidence="7">Dihydroorotate dehydrogenase catalytic domain-containing protein</fullName>
    </recommendedName>
</protein>
<dbReference type="GO" id="GO:0006207">
    <property type="term" value="P:'de novo' pyrimidine nucleobase biosynthetic process"/>
    <property type="evidence" value="ECO:0007669"/>
    <property type="project" value="TreeGrafter"/>
</dbReference>
<dbReference type="InterPro" id="IPR050074">
    <property type="entry name" value="DHO_dehydrogenase"/>
</dbReference>
<evidence type="ECO:0000256" key="6">
    <source>
        <dbReference type="ARBA" id="ARBA00023002"/>
    </source>
</evidence>
<proteinExistence type="predicted"/>
<evidence type="ECO:0000256" key="4">
    <source>
        <dbReference type="ARBA" id="ARBA00022643"/>
    </source>
</evidence>
<evidence type="ECO:0000313" key="8">
    <source>
        <dbReference type="EMBL" id="OGE24933.1"/>
    </source>
</evidence>
<dbReference type="EMBL" id="MFCX01000036">
    <property type="protein sequence ID" value="OGE24933.1"/>
    <property type="molecule type" value="Genomic_DNA"/>
</dbReference>
<feature type="domain" description="Dihydroorotate dehydrogenase catalytic" evidence="7">
    <location>
        <begin position="126"/>
        <end position="358"/>
    </location>
</feature>
<reference evidence="8 9" key="1">
    <citation type="journal article" date="2016" name="Nat. Commun.">
        <title>Thousands of microbial genomes shed light on interconnected biogeochemical processes in an aquifer system.</title>
        <authorList>
            <person name="Anantharaman K."/>
            <person name="Brown C.T."/>
            <person name="Hug L.A."/>
            <person name="Sharon I."/>
            <person name="Castelle C.J."/>
            <person name="Probst A.J."/>
            <person name="Thomas B.C."/>
            <person name="Singh A."/>
            <person name="Wilkins M.J."/>
            <person name="Karaoz U."/>
            <person name="Brodie E.L."/>
            <person name="Williams K.H."/>
            <person name="Hubbard S.S."/>
            <person name="Banfield J.F."/>
        </authorList>
    </citation>
    <scope>NUCLEOTIDE SEQUENCE [LARGE SCALE GENOMIC DNA]</scope>
</reference>
<dbReference type="GO" id="GO:0005737">
    <property type="term" value="C:cytoplasm"/>
    <property type="evidence" value="ECO:0007669"/>
    <property type="project" value="InterPro"/>
</dbReference>
<keyword evidence="3" id="KW-0285">Flavoprotein</keyword>
<comment type="caution">
    <text evidence="8">The sequence shown here is derived from an EMBL/GenBank/DDBJ whole genome shotgun (WGS) entry which is preliminary data.</text>
</comment>
<comment type="pathway">
    <text evidence="2">Pyrimidine metabolism; UMP biosynthesis via de novo pathway.</text>
</comment>
<gene>
    <name evidence="8" type="ORF">A3C26_00295</name>
</gene>
<dbReference type="InterPro" id="IPR005720">
    <property type="entry name" value="Dihydroorotate_DH_cat"/>
</dbReference>
<dbReference type="PANTHER" id="PTHR48109">
    <property type="entry name" value="DIHYDROOROTATE DEHYDROGENASE (QUINONE), MITOCHONDRIAL-RELATED"/>
    <property type="match status" value="1"/>
</dbReference>
<evidence type="ECO:0000313" key="9">
    <source>
        <dbReference type="Proteomes" id="UP000177042"/>
    </source>
</evidence>
<sequence length="376" mass="41399">MSTNLPDPKEFVDPNQPPLIYEIEKSWEEVISKPPVWLSHKFPPLPIEAKYEFLGHKLISPIAIAAGPASGKIWTDFYFKMGYGMVIQKTRRTVPRLSNTQPNIAIVYLDKPVEEDGLGETLAASNDPRDFEKYKSMTNSFGNPSSDILTWAKELPDQRKIMQPGQILACSVTATTPDEAAQIVETASDLLVGATAAVLGGADVIEFNLACPNVTENPQEGEMFQNVKLVKYVLSEFKRRFPKIPVGIKFGVYNSKEQMKKVFAEAGENLNYVSGINALKMTVLTPDGSEILPGRKTSGVCGIADQIIALKHIRWAAQIRQEEGLKYQILGGGGIIEPSDADRYLSTGADMVQVATIALADPLLAYKYRLGHRLVT</sequence>
<accession>A0A1F5J8L4</accession>
<dbReference type="InterPro" id="IPR013785">
    <property type="entry name" value="Aldolase_TIM"/>
</dbReference>
<dbReference type="GO" id="GO:0004152">
    <property type="term" value="F:dihydroorotate dehydrogenase activity"/>
    <property type="evidence" value="ECO:0007669"/>
    <property type="project" value="TreeGrafter"/>
</dbReference>
<keyword evidence="4" id="KW-0288">FMN</keyword>